<keyword evidence="4" id="KW-0133">Cell shape</keyword>
<keyword evidence="4" id="KW-0560">Oxidoreductase</keyword>
<dbReference type="Pfam" id="PF02873">
    <property type="entry name" value="MurB_C"/>
    <property type="match status" value="1"/>
</dbReference>
<evidence type="ECO:0000256" key="2">
    <source>
        <dbReference type="ARBA" id="ARBA00015188"/>
    </source>
</evidence>
<comment type="cofactor">
    <cofactor evidence="1 4">
        <name>FAD</name>
        <dbReference type="ChEBI" id="CHEBI:57692"/>
    </cofactor>
</comment>
<keyword evidence="4" id="KW-0963">Cytoplasm</keyword>
<organism evidence="6 7">
    <name type="scientific">Colwellia maritima</name>
    <dbReference type="NCBI Taxonomy" id="2912588"/>
    <lineage>
        <taxon>Bacteria</taxon>
        <taxon>Pseudomonadati</taxon>
        <taxon>Pseudomonadota</taxon>
        <taxon>Gammaproteobacteria</taxon>
        <taxon>Alteromonadales</taxon>
        <taxon>Colwelliaceae</taxon>
        <taxon>Colwellia</taxon>
    </lineage>
</organism>
<dbReference type="RefSeq" id="WP_242283946.1">
    <property type="nucleotide sequence ID" value="NZ_JAKKSL010000001.1"/>
</dbReference>
<proteinExistence type="inferred from homology"/>
<evidence type="ECO:0000313" key="6">
    <source>
        <dbReference type="EMBL" id="MCI2282882.1"/>
    </source>
</evidence>
<keyword evidence="4" id="KW-0521">NADP</keyword>
<evidence type="ECO:0000256" key="3">
    <source>
        <dbReference type="ARBA" id="ARBA00031026"/>
    </source>
</evidence>
<evidence type="ECO:0000256" key="4">
    <source>
        <dbReference type="HAMAP-Rule" id="MF_00037"/>
    </source>
</evidence>
<keyword evidence="4" id="KW-0132">Cell division</keyword>
<dbReference type="EC" id="1.3.1.98" evidence="4"/>
<dbReference type="Proteomes" id="UP001139646">
    <property type="component" value="Unassembled WGS sequence"/>
</dbReference>
<keyword evidence="4" id="KW-0131">Cell cycle</keyword>
<comment type="pathway">
    <text evidence="4">Cell wall biogenesis; peptidoglycan biosynthesis.</text>
</comment>
<dbReference type="PANTHER" id="PTHR21071:SF4">
    <property type="entry name" value="UDP-N-ACETYLENOLPYRUVOYLGLUCOSAMINE REDUCTASE"/>
    <property type="match status" value="1"/>
</dbReference>
<dbReference type="InterPro" id="IPR003170">
    <property type="entry name" value="MurB"/>
</dbReference>
<dbReference type="SUPFAM" id="SSF56194">
    <property type="entry name" value="Uridine diphospho-N-Acetylenolpyruvylglucosamine reductase, MurB, C-terminal domain"/>
    <property type="match status" value="1"/>
</dbReference>
<dbReference type="InterPro" id="IPR011601">
    <property type="entry name" value="MurB_C"/>
</dbReference>
<protein>
    <recommendedName>
        <fullName evidence="2 4">UDP-N-acetylenolpyruvoylglucosamine reductase</fullName>
        <ecNumber evidence="4">1.3.1.98</ecNumber>
    </recommendedName>
    <alternativeName>
        <fullName evidence="3 4">UDP-N-acetylmuramate dehydrogenase</fullName>
    </alternativeName>
</protein>
<keyword evidence="4" id="KW-0274">FAD</keyword>
<evidence type="ECO:0000259" key="5">
    <source>
        <dbReference type="Pfam" id="PF02873"/>
    </source>
</evidence>
<evidence type="ECO:0000256" key="1">
    <source>
        <dbReference type="ARBA" id="ARBA00001974"/>
    </source>
</evidence>
<keyword evidence="4" id="KW-0573">Peptidoglycan synthesis</keyword>
<comment type="similarity">
    <text evidence="4">Belongs to the MurB family.</text>
</comment>
<name>A0ABS9WZA8_9GAMM</name>
<dbReference type="Gene3D" id="3.90.78.10">
    <property type="entry name" value="UDP-N-acetylenolpyruvoylglucosamine reductase, C-terminal domain"/>
    <property type="match status" value="1"/>
</dbReference>
<keyword evidence="4" id="KW-0285">Flavoprotein</keyword>
<keyword evidence="4" id="KW-0961">Cell wall biogenesis/degradation</keyword>
<dbReference type="PANTHER" id="PTHR21071">
    <property type="entry name" value="UDP-N-ACETYLENOLPYRUVOYLGLUCOSAMINE REDUCTASE"/>
    <property type="match status" value="1"/>
</dbReference>
<comment type="caution">
    <text evidence="6">The sequence shown here is derived from an EMBL/GenBank/DDBJ whole genome shotgun (WGS) entry which is preliminary data.</text>
</comment>
<reference evidence="6" key="1">
    <citation type="submission" date="2022-01" db="EMBL/GenBank/DDBJ databases">
        <title>Colwellia maritima, isolated from seawater.</title>
        <authorList>
            <person name="Kristyanto S."/>
            <person name="Jung J."/>
            <person name="Jeon C.O."/>
        </authorList>
    </citation>
    <scope>NUCLEOTIDE SEQUENCE</scope>
    <source>
        <strain evidence="6">MSW7</strain>
    </source>
</reference>
<evidence type="ECO:0000313" key="7">
    <source>
        <dbReference type="Proteomes" id="UP001139646"/>
    </source>
</evidence>
<feature type="active site" description="Proton donor" evidence="4">
    <location>
        <position position="31"/>
    </location>
</feature>
<feature type="domain" description="UDP-N-acetylenolpyruvoylglucosamine reductase C-terminal" evidence="5">
    <location>
        <begin position="8"/>
        <end position="131"/>
    </location>
</feature>
<comment type="subcellular location">
    <subcellularLocation>
        <location evidence="4">Cytoplasm</location>
    </subcellularLocation>
</comment>
<comment type="catalytic activity">
    <reaction evidence="4">
        <text>UDP-N-acetyl-alpha-D-muramate + NADP(+) = UDP-N-acetyl-3-O-(1-carboxyvinyl)-alpha-D-glucosamine + NADPH + H(+)</text>
        <dbReference type="Rhea" id="RHEA:12248"/>
        <dbReference type="ChEBI" id="CHEBI:15378"/>
        <dbReference type="ChEBI" id="CHEBI:57783"/>
        <dbReference type="ChEBI" id="CHEBI:58349"/>
        <dbReference type="ChEBI" id="CHEBI:68483"/>
        <dbReference type="ChEBI" id="CHEBI:70757"/>
        <dbReference type="EC" id="1.3.1.98"/>
    </reaction>
</comment>
<keyword evidence="7" id="KW-1185">Reference proteome</keyword>
<gene>
    <name evidence="4" type="primary">murB</name>
    <name evidence="6" type="ORF">L3081_05060</name>
</gene>
<comment type="caution">
    <text evidence="4">Lacks conserved residue(s) required for the propagation of feature annotation.</text>
</comment>
<dbReference type="HAMAP" id="MF_00037">
    <property type="entry name" value="MurB"/>
    <property type="match status" value="1"/>
</dbReference>
<dbReference type="EMBL" id="JAKKSL010000001">
    <property type="protein sequence ID" value="MCI2282882.1"/>
    <property type="molecule type" value="Genomic_DNA"/>
</dbReference>
<feature type="active site" evidence="4">
    <location>
        <position position="127"/>
    </location>
</feature>
<sequence length="152" mass="17063">MNPSAFEVMDQVIKLRESKLPDPKLLPNAGSFFKNPLVSQEKLLYLHSIYPNMPFFPQDINQVKLAAGWLIDQVGMKGFCKDGVGVHEHQALVLVNYASQNGKDIVALAKLIQRKVFESFGILLSPEVHMVTSQGKVDFADLPPTFERNCYD</sequence>
<dbReference type="InterPro" id="IPR036635">
    <property type="entry name" value="MurB_C_sf"/>
</dbReference>
<comment type="function">
    <text evidence="4">Cell wall formation.</text>
</comment>
<accession>A0ABS9WZA8</accession>